<evidence type="ECO:0000313" key="2">
    <source>
        <dbReference type="Proteomes" id="UP000709295"/>
    </source>
</evidence>
<dbReference type="Proteomes" id="UP000709295">
    <property type="component" value="Unassembled WGS sequence"/>
</dbReference>
<comment type="caution">
    <text evidence="1">The sequence shown here is derived from an EMBL/GenBank/DDBJ whole genome shotgun (WGS) entry which is preliminary data.</text>
</comment>
<protein>
    <submittedName>
        <fullName evidence="1">Uncharacterized protein</fullName>
    </submittedName>
</protein>
<dbReference type="EMBL" id="JAENGY010001637">
    <property type="protein sequence ID" value="KAG6947920.1"/>
    <property type="molecule type" value="Genomic_DNA"/>
</dbReference>
<feature type="non-terminal residue" evidence="1">
    <location>
        <position position="1"/>
    </location>
</feature>
<proteinExistence type="predicted"/>
<gene>
    <name evidence="1" type="ORF">JG688_00015342</name>
</gene>
<dbReference type="AlphaFoldDB" id="A0A8J5IVS9"/>
<reference evidence="1" key="1">
    <citation type="submission" date="2021-01" db="EMBL/GenBank/DDBJ databases">
        <title>Phytophthora aleatoria, a newly-described species from Pinus radiata is distinct from Phytophthora cactorum isolates based on comparative genomics.</title>
        <authorList>
            <person name="Mcdougal R."/>
            <person name="Panda P."/>
            <person name="Williams N."/>
            <person name="Studholme D.J."/>
        </authorList>
    </citation>
    <scope>NUCLEOTIDE SEQUENCE</scope>
    <source>
        <strain evidence="1">NZFS 4037</strain>
    </source>
</reference>
<accession>A0A8J5IVS9</accession>
<keyword evidence="2" id="KW-1185">Reference proteome</keyword>
<name>A0A8J5IVS9_9STRA</name>
<evidence type="ECO:0000313" key="1">
    <source>
        <dbReference type="EMBL" id="KAG6947920.1"/>
    </source>
</evidence>
<organism evidence="1 2">
    <name type="scientific">Phytophthora aleatoria</name>
    <dbReference type="NCBI Taxonomy" id="2496075"/>
    <lineage>
        <taxon>Eukaryota</taxon>
        <taxon>Sar</taxon>
        <taxon>Stramenopiles</taxon>
        <taxon>Oomycota</taxon>
        <taxon>Peronosporomycetes</taxon>
        <taxon>Peronosporales</taxon>
        <taxon>Peronosporaceae</taxon>
        <taxon>Phytophthora</taxon>
    </lineage>
</organism>
<sequence length="173" mass="19869">ERQRTTEIPDYRIVAAPTHWVLSTGDWFVASRRDDGVAGVSPVSSAHEEAILDQLQEVNSALPNPFMWTDGTCEVDLTCLKEAGTARQHHFFQKSYGRPFLEWLPHAERHHLFPWTGMILATSLELYSNMFAPGRKVIYVMEWAHLSYGQTKLTSMRRRLDGADRYSYISELP</sequence>